<dbReference type="InterPro" id="IPR021109">
    <property type="entry name" value="Peptidase_aspartic_dom_sf"/>
</dbReference>
<dbReference type="EMBL" id="FLTX01000049">
    <property type="protein sequence ID" value="SBV52335.1"/>
    <property type="molecule type" value="Genomic_DNA"/>
</dbReference>
<evidence type="ECO:0000313" key="2">
    <source>
        <dbReference type="EMBL" id="SBV52335.1"/>
    </source>
</evidence>
<keyword evidence="4" id="KW-1185">Reference proteome</keyword>
<reference evidence="1 4" key="2">
    <citation type="submission" date="2016-08" db="EMBL/GenBank/DDBJ databases">
        <title>Evolution of the type three secretion system and type three effector repertoires in Xanthomonas.</title>
        <authorList>
            <person name="Merda D."/>
            <person name="Briand M."/>
            <person name="Bosis E."/>
            <person name="Rousseau C."/>
            <person name="Portier P."/>
            <person name="Jacques M.-A."/>
            <person name="Fischer-Le Saux M."/>
        </authorList>
    </citation>
    <scope>NUCLEOTIDE SEQUENCE [LARGE SCALE GENOMIC DNA]</scope>
    <source>
        <strain evidence="1 4">CFBP1976</strain>
    </source>
</reference>
<dbReference type="OrthoDB" id="5935552at2"/>
<dbReference type="AlphaFoldDB" id="A0A1C3NPK1"/>
<dbReference type="RefSeq" id="WP_065469546.1">
    <property type="nucleotide sequence ID" value="NZ_FLTX01000049.1"/>
</dbReference>
<name>A0A1C3NPK1_9XANT</name>
<gene>
    <name evidence="2" type="ORF">XBLMG947_3130</name>
    <name evidence="1" type="ORF">XbrCFBP1976_19230</name>
</gene>
<accession>A0A1C3NPK1</accession>
<reference evidence="2 3" key="1">
    <citation type="submission" date="2016-06" db="EMBL/GenBank/DDBJ databases">
        <authorList>
            <person name="Kjaerup R.B."/>
            <person name="Dalgaard T.S."/>
            <person name="Juul-Madsen H.R."/>
        </authorList>
    </citation>
    <scope>NUCLEOTIDE SEQUENCE [LARGE SCALE GENOMIC DNA]</scope>
    <source>
        <strain evidence="2">LMG947</strain>
    </source>
</reference>
<evidence type="ECO:0008006" key="5">
    <source>
        <dbReference type="Google" id="ProtNLM"/>
    </source>
</evidence>
<sequence>MGLTITPKFFSEALNTSKLVEFGLTDPVDLKIGSVTFKNVSFSTSKDVKANVIGLDLLRQLGAVKISKERLTLLPTAASSCKNKFRYSSMLWGTPMAARMPATIRGKSELVHLDTGASVILEASGVGLAGFPEKSLKQKEVVDVFGKKTLQYAESNVSMVIDNQAMDIDAIVTDQKAMVFPVSWRLGAGILKEKSIYFDAANGFACLEKL</sequence>
<dbReference type="EMBL" id="MDCE01000040">
    <property type="protein sequence ID" value="PPV05043.1"/>
    <property type="molecule type" value="Genomic_DNA"/>
</dbReference>
<dbReference type="Proteomes" id="UP000092503">
    <property type="component" value="Unassembled WGS sequence"/>
</dbReference>
<protein>
    <recommendedName>
        <fullName evidence="5">Aspartyl protease</fullName>
    </recommendedName>
</protein>
<evidence type="ECO:0000313" key="1">
    <source>
        <dbReference type="EMBL" id="PPV05043.1"/>
    </source>
</evidence>
<organism evidence="2 3">
    <name type="scientific">Xanthomonas bromi</name>
    <dbReference type="NCBI Taxonomy" id="56449"/>
    <lineage>
        <taxon>Bacteria</taxon>
        <taxon>Pseudomonadati</taxon>
        <taxon>Pseudomonadota</taxon>
        <taxon>Gammaproteobacteria</taxon>
        <taxon>Lysobacterales</taxon>
        <taxon>Lysobacteraceae</taxon>
        <taxon>Xanthomonas</taxon>
    </lineage>
</organism>
<dbReference type="Gene3D" id="2.40.70.10">
    <property type="entry name" value="Acid Proteases"/>
    <property type="match status" value="1"/>
</dbReference>
<proteinExistence type="predicted"/>
<evidence type="ECO:0000313" key="3">
    <source>
        <dbReference type="Proteomes" id="UP000092503"/>
    </source>
</evidence>
<evidence type="ECO:0000313" key="4">
    <source>
        <dbReference type="Proteomes" id="UP000239710"/>
    </source>
</evidence>
<dbReference type="Proteomes" id="UP000239710">
    <property type="component" value="Unassembled WGS sequence"/>
</dbReference>